<reference evidence="3" key="1">
    <citation type="journal article" date="2015" name="PLoS Genet.">
        <title>Genome Sequence and Transcriptome Analyses of Chrysochromulina tobin: Metabolic Tools for Enhanced Algal Fitness in the Prominent Order Prymnesiales (Haptophyceae).</title>
        <authorList>
            <person name="Hovde B.T."/>
            <person name="Deodato C.R."/>
            <person name="Hunsperger H.M."/>
            <person name="Ryken S.A."/>
            <person name="Yost W."/>
            <person name="Jha R.K."/>
            <person name="Patterson J."/>
            <person name="Monnat R.J. Jr."/>
            <person name="Barlow S.B."/>
            <person name="Starkenburg S.R."/>
            <person name="Cattolico R.A."/>
        </authorList>
    </citation>
    <scope>NUCLEOTIDE SEQUENCE</scope>
    <source>
        <strain evidence="3">CCMP291</strain>
    </source>
</reference>
<gene>
    <name evidence="2" type="ORF">Ctob_000452</name>
</gene>
<evidence type="ECO:0000313" key="3">
    <source>
        <dbReference type="Proteomes" id="UP000037460"/>
    </source>
</evidence>
<keyword evidence="3" id="KW-1185">Reference proteome</keyword>
<proteinExistence type="predicted"/>
<dbReference type="AlphaFoldDB" id="A0A0M0J6Q6"/>
<protein>
    <submittedName>
        <fullName evidence="2">Uncharacterized protein</fullName>
    </submittedName>
</protein>
<evidence type="ECO:0000256" key="1">
    <source>
        <dbReference type="SAM" id="MobiDB-lite"/>
    </source>
</evidence>
<organism evidence="2 3">
    <name type="scientific">Chrysochromulina tobinii</name>
    <dbReference type="NCBI Taxonomy" id="1460289"/>
    <lineage>
        <taxon>Eukaryota</taxon>
        <taxon>Haptista</taxon>
        <taxon>Haptophyta</taxon>
        <taxon>Prymnesiophyceae</taxon>
        <taxon>Prymnesiales</taxon>
        <taxon>Chrysochromulinaceae</taxon>
        <taxon>Chrysochromulina</taxon>
    </lineage>
</organism>
<feature type="region of interest" description="Disordered" evidence="1">
    <location>
        <begin position="272"/>
        <end position="337"/>
    </location>
</feature>
<feature type="compositionally biased region" description="Basic and acidic residues" evidence="1">
    <location>
        <begin position="316"/>
        <end position="327"/>
    </location>
</feature>
<name>A0A0M0J6Q6_9EUKA</name>
<dbReference type="Proteomes" id="UP000037460">
    <property type="component" value="Unassembled WGS sequence"/>
</dbReference>
<evidence type="ECO:0000313" key="2">
    <source>
        <dbReference type="EMBL" id="KOO21997.1"/>
    </source>
</evidence>
<comment type="caution">
    <text evidence="2">The sequence shown here is derived from an EMBL/GenBank/DDBJ whole genome shotgun (WGS) entry which is preliminary data.</text>
</comment>
<dbReference type="EMBL" id="JWZX01003318">
    <property type="protein sequence ID" value="KOO21997.1"/>
    <property type="molecule type" value="Genomic_DNA"/>
</dbReference>
<sequence length="435" mass="47733">MASAAPGKARCAELFPPGNRHLVILGNFDESYRDPANQPDPPVESQWEVVHVAIKYITIKRREAENEGQTIKLEFAAFLELYDLVNARVVKASVPSKPDVRLYVYCDRPGPFACSVLQGDVLPIEPLRCLHEMSDAVSAVKEVFDATSVPKLNWLCCLRHVLEARVCLHGGSELYGDRPCSVQVKPLDFIGEVLIPDLGAKKMKSAGKFMPVATADSLMRLLTRAEVESLNLALVVRFSKGSPPKPDVVPSACETLVDELSEAFKTTRPDMMLDLPPLAAPDTYGGLGEKTPRTGMGASQAPAGSSGVKGRAKRSKSGEKPKAEKKSKEKKKKKKMGSEELELLGQVRDEILDVSKAHRSVAGHCSILLEIVRKIHNPDHVLKGINGAYEKYKHHLECRMRALDKTGIMGGDEKTEHVFKAPTDSNGKNCSRLEH</sequence>
<accession>A0A0M0J6Q6</accession>